<accession>A0A813IH46</accession>
<protein>
    <submittedName>
        <fullName evidence="3">Uncharacterized protein</fullName>
    </submittedName>
</protein>
<evidence type="ECO:0000256" key="1">
    <source>
        <dbReference type="SAM" id="MobiDB-lite"/>
    </source>
</evidence>
<gene>
    <name evidence="3" type="ORF">PGLA2088_LOCUS8231</name>
</gene>
<keyword evidence="2" id="KW-0472">Membrane</keyword>
<dbReference type="EMBL" id="CAJNNW010008801">
    <property type="protein sequence ID" value="CAE8650400.1"/>
    <property type="molecule type" value="Genomic_DNA"/>
</dbReference>
<feature type="transmembrane region" description="Helical" evidence="2">
    <location>
        <begin position="207"/>
        <end position="227"/>
    </location>
</feature>
<proteinExistence type="predicted"/>
<feature type="compositionally biased region" description="Basic and acidic residues" evidence="1">
    <location>
        <begin position="10"/>
        <end position="19"/>
    </location>
</feature>
<evidence type="ECO:0000256" key="2">
    <source>
        <dbReference type="SAM" id="Phobius"/>
    </source>
</evidence>
<sequence length="287" mass="30501">ESVAPLLGDSDSKHSDNKSSNKGRNNNHKGRNNTNDNINNKNNNNDNDNDNDASPIPRLSSGCSWGGGSWKHHPQVAHAQVAAAATILLPWIVSLALVQDSGCLDLVALGSQPDARKSIWEPVSGVVLAFTVVVPGSVANHLAHAIVGHYVSPFQKLDRAGILLSAAIGCWSLSQSVAFAMAGSSMALAIFLAMLVGPEAIRDNCDLITMGVGGLVIFNLSGCFICRDRWDPDALPALGSICLGFVVFGLEMFGVWTDAVWHFAITVYAYFVTQSCISLQRQLIGGC</sequence>
<name>A0A813IH46_POLGL</name>
<dbReference type="Proteomes" id="UP000626109">
    <property type="component" value="Unassembled WGS sequence"/>
</dbReference>
<reference evidence="3" key="1">
    <citation type="submission" date="2021-02" db="EMBL/GenBank/DDBJ databases">
        <authorList>
            <person name="Dougan E. K."/>
            <person name="Rhodes N."/>
            <person name="Thang M."/>
            <person name="Chan C."/>
        </authorList>
    </citation>
    <scope>NUCLEOTIDE SEQUENCE</scope>
</reference>
<feature type="compositionally biased region" description="Low complexity" evidence="1">
    <location>
        <begin position="32"/>
        <end position="46"/>
    </location>
</feature>
<feature type="transmembrane region" description="Helical" evidence="2">
    <location>
        <begin position="162"/>
        <end position="195"/>
    </location>
</feature>
<keyword evidence="2" id="KW-1133">Transmembrane helix</keyword>
<evidence type="ECO:0000313" key="3">
    <source>
        <dbReference type="EMBL" id="CAE8650400.1"/>
    </source>
</evidence>
<dbReference type="AlphaFoldDB" id="A0A813IH46"/>
<feature type="transmembrane region" description="Helical" evidence="2">
    <location>
        <begin position="259"/>
        <end position="279"/>
    </location>
</feature>
<feature type="non-terminal residue" evidence="3">
    <location>
        <position position="287"/>
    </location>
</feature>
<feature type="transmembrane region" description="Helical" evidence="2">
    <location>
        <begin position="81"/>
        <end position="99"/>
    </location>
</feature>
<evidence type="ECO:0000313" key="4">
    <source>
        <dbReference type="Proteomes" id="UP000626109"/>
    </source>
</evidence>
<organism evidence="3 4">
    <name type="scientific">Polarella glacialis</name>
    <name type="common">Dinoflagellate</name>
    <dbReference type="NCBI Taxonomy" id="89957"/>
    <lineage>
        <taxon>Eukaryota</taxon>
        <taxon>Sar</taxon>
        <taxon>Alveolata</taxon>
        <taxon>Dinophyceae</taxon>
        <taxon>Suessiales</taxon>
        <taxon>Suessiaceae</taxon>
        <taxon>Polarella</taxon>
    </lineage>
</organism>
<keyword evidence="2" id="KW-0812">Transmembrane</keyword>
<feature type="region of interest" description="Disordered" evidence="1">
    <location>
        <begin position="1"/>
        <end position="58"/>
    </location>
</feature>
<comment type="caution">
    <text evidence="3">The sequence shown here is derived from an EMBL/GenBank/DDBJ whole genome shotgun (WGS) entry which is preliminary data.</text>
</comment>
<feature type="transmembrane region" description="Helical" evidence="2">
    <location>
        <begin position="234"/>
        <end position="253"/>
    </location>
</feature>